<name>A0A1F7WJ25_9BACT</name>
<dbReference type="STRING" id="1802471.A2115_03365"/>
<evidence type="ECO:0000313" key="2">
    <source>
        <dbReference type="EMBL" id="OGM02836.1"/>
    </source>
</evidence>
<evidence type="ECO:0000256" key="1">
    <source>
        <dbReference type="SAM" id="Phobius"/>
    </source>
</evidence>
<gene>
    <name evidence="2" type="ORF">A2115_03365</name>
</gene>
<feature type="transmembrane region" description="Helical" evidence="1">
    <location>
        <begin position="119"/>
        <end position="138"/>
    </location>
</feature>
<comment type="caution">
    <text evidence="2">The sequence shown here is derived from an EMBL/GenBank/DDBJ whole genome shotgun (WGS) entry which is preliminary data.</text>
</comment>
<keyword evidence="1" id="KW-0472">Membrane</keyword>
<dbReference type="Proteomes" id="UP000176198">
    <property type="component" value="Unassembled WGS sequence"/>
</dbReference>
<evidence type="ECO:0000313" key="3">
    <source>
        <dbReference type="Proteomes" id="UP000176198"/>
    </source>
</evidence>
<dbReference type="EMBL" id="MGFJ01000013">
    <property type="protein sequence ID" value="OGM02836.1"/>
    <property type="molecule type" value="Genomic_DNA"/>
</dbReference>
<proteinExistence type="predicted"/>
<feature type="transmembrane region" description="Helical" evidence="1">
    <location>
        <begin position="150"/>
        <end position="167"/>
    </location>
</feature>
<reference evidence="2 3" key="1">
    <citation type="journal article" date="2016" name="Nat. Commun.">
        <title>Thousands of microbial genomes shed light on interconnected biogeochemical processes in an aquifer system.</title>
        <authorList>
            <person name="Anantharaman K."/>
            <person name="Brown C.T."/>
            <person name="Hug L.A."/>
            <person name="Sharon I."/>
            <person name="Castelle C.J."/>
            <person name="Probst A.J."/>
            <person name="Thomas B.C."/>
            <person name="Singh A."/>
            <person name="Wilkins M.J."/>
            <person name="Karaoz U."/>
            <person name="Brodie E.L."/>
            <person name="Williams K.H."/>
            <person name="Hubbard S.S."/>
            <person name="Banfield J.F."/>
        </authorList>
    </citation>
    <scope>NUCLEOTIDE SEQUENCE [LARGE SCALE GENOMIC DNA]</scope>
</reference>
<sequence>MNSKYKEIGIGVVEGDLAGVDTTIIVQFFGSTYQDKIIQPVAQAENTENSPTLKPVVSSEPILQVTPVATLTPLVVVSPSPFAAPTTFTQVLQADKSDTGGFGKEQKVLISPFTTTKTISLAVVGLLVVVFLIDGVLVSRRKIARIGGRTVAHLAFFGMILTIVLILKSGKIL</sequence>
<dbReference type="AlphaFoldDB" id="A0A1F7WJ25"/>
<protein>
    <submittedName>
        <fullName evidence="2">Uncharacterized protein</fullName>
    </submittedName>
</protein>
<organism evidence="2 3">
    <name type="scientific">Candidatus Woesebacteria bacterium GWA1_41_8</name>
    <dbReference type="NCBI Taxonomy" id="1802471"/>
    <lineage>
        <taxon>Bacteria</taxon>
        <taxon>Candidatus Woeseibacteriota</taxon>
    </lineage>
</organism>
<keyword evidence="1" id="KW-1133">Transmembrane helix</keyword>
<keyword evidence="1" id="KW-0812">Transmembrane</keyword>
<accession>A0A1F7WJ25</accession>